<name>A0A0N9HMN9_9BACT</name>
<dbReference type="AlphaFoldDB" id="A0A0N9HMN9"/>
<protein>
    <submittedName>
        <fullName evidence="1">Uncharacterized protein</fullName>
    </submittedName>
</protein>
<organism evidence="1">
    <name type="scientific">uncultured bacterium 5H7</name>
    <dbReference type="NCBI Taxonomy" id="1701327"/>
    <lineage>
        <taxon>Bacteria</taxon>
        <taxon>environmental samples</taxon>
    </lineage>
</organism>
<proteinExistence type="predicted"/>
<dbReference type="EMBL" id="KT342858">
    <property type="protein sequence ID" value="ALG05350.2"/>
    <property type="molecule type" value="Genomic_DNA"/>
</dbReference>
<evidence type="ECO:0000313" key="1">
    <source>
        <dbReference type="EMBL" id="ALG05350.2"/>
    </source>
</evidence>
<reference evidence="1" key="1">
    <citation type="submission" date="2016-04" db="EMBL/GenBank/DDBJ databases">
        <title>Exploring the genomic information of specific uncultured soil bacteria through a new metagenomic library-based strategy.</title>
        <authorList>
            <person name="Liu Y."/>
            <person name="Zhang R."/>
        </authorList>
    </citation>
    <scope>NUCLEOTIDE SEQUENCE</scope>
</reference>
<gene>
    <name evidence="1" type="ORF">5H7_049</name>
</gene>
<accession>A0A0N9HMN9</accession>
<sequence>MRLAVAGLAATAALVPGSGVASDRGYLGTWRIVASSPAPWIDAREASAEPLSDRLSGKTVTFAPTRITAPPPLQCRRPRYRLREASLEGLFQGSLTRPGEQAPMLGFTGRTVRTLETGCNGWFEFHFTAADTALFALDNRIYILRRR</sequence>